<evidence type="ECO:0000313" key="3">
    <source>
        <dbReference type="Proteomes" id="UP001473302"/>
    </source>
</evidence>
<evidence type="ECO:0000256" key="1">
    <source>
        <dbReference type="SAM" id="MobiDB-lite"/>
    </source>
</evidence>
<organism evidence="2 3">
    <name type="scientific">Mucor flavus</name>
    <dbReference type="NCBI Taxonomy" id="439312"/>
    <lineage>
        <taxon>Eukaryota</taxon>
        <taxon>Fungi</taxon>
        <taxon>Fungi incertae sedis</taxon>
        <taxon>Mucoromycota</taxon>
        <taxon>Mucoromycotina</taxon>
        <taxon>Mucoromycetes</taxon>
        <taxon>Mucorales</taxon>
        <taxon>Mucorineae</taxon>
        <taxon>Mucoraceae</taxon>
        <taxon>Mucor</taxon>
    </lineage>
</organism>
<gene>
    <name evidence="2" type="ORF">MFLAVUS_009539</name>
</gene>
<dbReference type="EMBL" id="BAABUK010000029">
    <property type="protein sequence ID" value="GAA5816017.1"/>
    <property type="molecule type" value="Genomic_DNA"/>
</dbReference>
<dbReference type="Proteomes" id="UP001473302">
    <property type="component" value="Unassembled WGS sequence"/>
</dbReference>
<reference evidence="2 3" key="1">
    <citation type="submission" date="2024-04" db="EMBL/GenBank/DDBJ databases">
        <title>genome sequences of Mucor flavus KT1a and Helicostylum pulchrum KT1b strains isolated from the surface of a dry-aged beef.</title>
        <authorList>
            <person name="Toyotome T."/>
            <person name="Hosono M."/>
            <person name="Torimaru M."/>
            <person name="Fukuda K."/>
            <person name="Mikami N."/>
        </authorList>
    </citation>
    <scope>NUCLEOTIDE SEQUENCE [LARGE SCALE GENOMIC DNA]</scope>
    <source>
        <strain evidence="2 3">KT1a</strain>
    </source>
</reference>
<evidence type="ECO:0000313" key="2">
    <source>
        <dbReference type="EMBL" id="GAA5816017.1"/>
    </source>
</evidence>
<comment type="caution">
    <text evidence="2">The sequence shown here is derived from an EMBL/GenBank/DDBJ whole genome shotgun (WGS) entry which is preliminary data.</text>
</comment>
<accession>A0ABP9ZA68</accession>
<proteinExistence type="predicted"/>
<feature type="region of interest" description="Disordered" evidence="1">
    <location>
        <begin position="106"/>
        <end position="126"/>
    </location>
</feature>
<protein>
    <submittedName>
        <fullName evidence="2">Uncharacterized protein</fullName>
    </submittedName>
</protein>
<sequence length="126" mass="14312">MWVVPFLSINGIIFIIGDARRHYNVKSDEFEKIKKESSTKYKVKKIAKISKLDTDDAINNAIVQCNVAIQSKSKLEKKVALSTSTMLQRQVIKILDTVIEVNDEEIDDESITDNNDVQEPETAQKD</sequence>
<keyword evidence="3" id="KW-1185">Reference proteome</keyword>
<feature type="compositionally biased region" description="Acidic residues" evidence="1">
    <location>
        <begin position="106"/>
        <end position="119"/>
    </location>
</feature>
<name>A0ABP9ZA68_9FUNG</name>